<dbReference type="GO" id="GO:0022857">
    <property type="term" value="F:transmembrane transporter activity"/>
    <property type="evidence" value="ECO:0007669"/>
    <property type="project" value="InterPro"/>
</dbReference>
<dbReference type="GO" id="GO:0006857">
    <property type="term" value="P:oligopeptide transport"/>
    <property type="evidence" value="ECO:0007669"/>
    <property type="project" value="InterPro"/>
</dbReference>
<feature type="transmembrane region" description="Helical" evidence="6">
    <location>
        <begin position="136"/>
        <end position="155"/>
    </location>
</feature>
<feature type="transmembrane region" description="Helical" evidence="6">
    <location>
        <begin position="182"/>
        <end position="200"/>
    </location>
</feature>
<feature type="transmembrane region" description="Helical" evidence="6">
    <location>
        <begin position="17"/>
        <end position="37"/>
    </location>
</feature>
<name>A0A382THL2_9ZZZZ</name>
<sequence length="301" mass="33501">MDQNGISDVMNREEALAWYHFFSSGVYFTPILGALLSDGILGKYKTIISLSILYCLGHLVLSLDDTRIGLSIGLSLIAMGSGGIKPCVSAHVGDQFGKTNSNLLEKVFSWFYFSINFGAFFSTLATPLLLEKYGPNVAFGIPGLLMFIATYVFWLGRKKFVHIPPGGMKFVKEITSKEGLDALARLTIIYVFVSIFWSLYDQTGSSWVLQADQMNRTWLGITWLPSQIQAVNPILILIFIPLFNYAIFPAVNKRINLTPLRKIGFGLFLTTPSFLIIGYAQSLIDVGQTPGIYWQIIAYGF</sequence>
<feature type="transmembrane region" description="Helical" evidence="6">
    <location>
        <begin position="230"/>
        <end position="251"/>
    </location>
</feature>
<dbReference type="SUPFAM" id="SSF103473">
    <property type="entry name" value="MFS general substrate transporter"/>
    <property type="match status" value="1"/>
</dbReference>
<dbReference type="GO" id="GO:0016020">
    <property type="term" value="C:membrane"/>
    <property type="evidence" value="ECO:0007669"/>
    <property type="project" value="UniProtKB-SubCell"/>
</dbReference>
<dbReference type="InterPro" id="IPR018456">
    <property type="entry name" value="PTR2_symporter_CS"/>
</dbReference>
<proteinExistence type="inferred from homology"/>
<gene>
    <name evidence="7" type="ORF">METZ01_LOCUS374454</name>
</gene>
<protein>
    <recommendedName>
        <fullName evidence="8">Major facilitator superfamily (MFS) profile domain-containing protein</fullName>
    </recommendedName>
</protein>
<evidence type="ECO:0000256" key="1">
    <source>
        <dbReference type="ARBA" id="ARBA00004141"/>
    </source>
</evidence>
<dbReference type="PANTHER" id="PTHR11654">
    <property type="entry name" value="OLIGOPEPTIDE TRANSPORTER-RELATED"/>
    <property type="match status" value="1"/>
</dbReference>
<keyword evidence="4 6" id="KW-1133">Transmembrane helix</keyword>
<dbReference type="InterPro" id="IPR036259">
    <property type="entry name" value="MFS_trans_sf"/>
</dbReference>
<evidence type="ECO:0000313" key="7">
    <source>
        <dbReference type="EMBL" id="SVD21600.1"/>
    </source>
</evidence>
<feature type="transmembrane region" description="Helical" evidence="6">
    <location>
        <begin position="109"/>
        <end position="130"/>
    </location>
</feature>
<keyword evidence="5 6" id="KW-0472">Membrane</keyword>
<dbReference type="Gene3D" id="1.20.1250.20">
    <property type="entry name" value="MFS general substrate transporter like domains"/>
    <property type="match status" value="2"/>
</dbReference>
<reference evidence="7" key="1">
    <citation type="submission" date="2018-05" db="EMBL/GenBank/DDBJ databases">
        <authorList>
            <person name="Lanie J.A."/>
            <person name="Ng W.-L."/>
            <person name="Kazmierczak K.M."/>
            <person name="Andrzejewski T.M."/>
            <person name="Davidsen T.M."/>
            <person name="Wayne K.J."/>
            <person name="Tettelin H."/>
            <person name="Glass J.I."/>
            <person name="Rusch D."/>
            <person name="Podicherti R."/>
            <person name="Tsui H.-C.T."/>
            <person name="Winkler M.E."/>
        </authorList>
    </citation>
    <scope>NUCLEOTIDE SEQUENCE</scope>
</reference>
<dbReference type="PROSITE" id="PS01022">
    <property type="entry name" value="PTR2_1"/>
    <property type="match status" value="1"/>
</dbReference>
<dbReference type="AlphaFoldDB" id="A0A382THL2"/>
<evidence type="ECO:0000256" key="5">
    <source>
        <dbReference type="ARBA" id="ARBA00023136"/>
    </source>
</evidence>
<keyword evidence="3 6" id="KW-0812">Transmembrane</keyword>
<evidence type="ECO:0000256" key="4">
    <source>
        <dbReference type="ARBA" id="ARBA00022989"/>
    </source>
</evidence>
<dbReference type="Pfam" id="PF00854">
    <property type="entry name" value="PTR2"/>
    <property type="match status" value="2"/>
</dbReference>
<evidence type="ECO:0008006" key="8">
    <source>
        <dbReference type="Google" id="ProtNLM"/>
    </source>
</evidence>
<dbReference type="InterPro" id="IPR000109">
    <property type="entry name" value="POT_fam"/>
</dbReference>
<comment type="similarity">
    <text evidence="2">Belongs to the major facilitator superfamily. Proton-dependent oligopeptide transporter (POT/PTR) (TC 2.A.17) family.</text>
</comment>
<comment type="subcellular location">
    <subcellularLocation>
        <location evidence="1">Membrane</location>
        <topology evidence="1">Multi-pass membrane protein</topology>
    </subcellularLocation>
</comment>
<accession>A0A382THL2</accession>
<evidence type="ECO:0000256" key="6">
    <source>
        <dbReference type="SAM" id="Phobius"/>
    </source>
</evidence>
<feature type="non-terminal residue" evidence="7">
    <location>
        <position position="301"/>
    </location>
</feature>
<organism evidence="7">
    <name type="scientific">marine metagenome</name>
    <dbReference type="NCBI Taxonomy" id="408172"/>
    <lineage>
        <taxon>unclassified sequences</taxon>
        <taxon>metagenomes</taxon>
        <taxon>ecological metagenomes</taxon>
    </lineage>
</organism>
<evidence type="ECO:0000256" key="3">
    <source>
        <dbReference type="ARBA" id="ARBA00022692"/>
    </source>
</evidence>
<dbReference type="EMBL" id="UINC01136691">
    <property type="protein sequence ID" value="SVD21600.1"/>
    <property type="molecule type" value="Genomic_DNA"/>
</dbReference>
<feature type="transmembrane region" description="Helical" evidence="6">
    <location>
        <begin position="263"/>
        <end position="284"/>
    </location>
</feature>
<evidence type="ECO:0000256" key="2">
    <source>
        <dbReference type="ARBA" id="ARBA00005982"/>
    </source>
</evidence>